<feature type="binding site" evidence="2">
    <location>
        <begin position="87"/>
        <end position="88"/>
    </location>
    <ligand>
        <name>substrate</name>
    </ligand>
</feature>
<evidence type="ECO:0000313" key="6">
    <source>
        <dbReference type="EMBL" id="WLD59252.1"/>
    </source>
</evidence>
<feature type="domain" description="L-asparaginase N-terminal" evidence="4">
    <location>
        <begin position="2"/>
        <end position="182"/>
    </location>
</feature>
<dbReference type="Gene3D" id="3.40.50.1170">
    <property type="entry name" value="L-asparaginase, N-terminal domain"/>
    <property type="match status" value="1"/>
</dbReference>
<feature type="domain" description="Asparaginase/glutaminase C-terminal" evidence="5">
    <location>
        <begin position="197"/>
        <end position="303"/>
    </location>
</feature>
<organism evidence="6">
    <name type="scientific">Salinispirillum sp. LH 10-3-1</name>
    <dbReference type="NCBI Taxonomy" id="2952525"/>
    <lineage>
        <taxon>Bacteria</taxon>
        <taxon>Pseudomonadati</taxon>
        <taxon>Pseudomonadota</taxon>
        <taxon>Gammaproteobacteria</taxon>
        <taxon>Oceanospirillales</taxon>
        <taxon>Saccharospirillaceae</taxon>
        <taxon>Salinispirillum</taxon>
    </lineage>
</organism>
<dbReference type="CDD" id="cd08963">
    <property type="entry name" value="L-asparaginase_I"/>
    <property type="match status" value="1"/>
</dbReference>
<dbReference type="InterPro" id="IPR006034">
    <property type="entry name" value="Asparaginase/glutaminase-like"/>
</dbReference>
<dbReference type="PROSITE" id="PS51732">
    <property type="entry name" value="ASN_GLN_ASE_3"/>
    <property type="match status" value="1"/>
</dbReference>
<dbReference type="SFLD" id="SFLDS00057">
    <property type="entry name" value="Glutaminase/Asparaginase"/>
    <property type="match status" value="1"/>
</dbReference>
<evidence type="ECO:0000256" key="2">
    <source>
        <dbReference type="PIRSR" id="PIRSR001220-2"/>
    </source>
</evidence>
<feature type="binding site" evidence="2">
    <location>
        <position position="56"/>
    </location>
    <ligand>
        <name>substrate</name>
    </ligand>
</feature>
<dbReference type="Pfam" id="PF00710">
    <property type="entry name" value="Asparaginase"/>
    <property type="match status" value="1"/>
</dbReference>
<dbReference type="RefSeq" id="WP_304996543.1">
    <property type="nucleotide sequence ID" value="NZ_CP101717.1"/>
</dbReference>
<proteinExistence type="predicted"/>
<dbReference type="PIRSF" id="PIRSF500176">
    <property type="entry name" value="L_ASNase"/>
    <property type="match status" value="1"/>
</dbReference>
<feature type="active site" evidence="3">
    <location>
        <position position="87"/>
    </location>
</feature>
<dbReference type="PANTHER" id="PTHR11707">
    <property type="entry name" value="L-ASPARAGINASE"/>
    <property type="match status" value="1"/>
</dbReference>
<protein>
    <submittedName>
        <fullName evidence="6">Asparaginase</fullName>
    </submittedName>
</protein>
<feature type="active site" description="O-isoaspartyl threonine intermediate" evidence="1">
    <location>
        <position position="11"/>
    </location>
</feature>
<dbReference type="InterPro" id="IPR036152">
    <property type="entry name" value="Asp/glu_Ase-like_sf"/>
</dbReference>
<evidence type="ECO:0000256" key="3">
    <source>
        <dbReference type="PROSITE-ProRule" id="PRU10100"/>
    </source>
</evidence>
<dbReference type="PANTHER" id="PTHR11707:SF28">
    <property type="entry name" value="60 KDA LYSOPHOSPHOLIPASE"/>
    <property type="match status" value="1"/>
</dbReference>
<dbReference type="Pfam" id="PF17763">
    <property type="entry name" value="Asparaginase_C"/>
    <property type="match status" value="1"/>
</dbReference>
<dbReference type="Gene3D" id="3.40.50.40">
    <property type="match status" value="1"/>
</dbReference>
<gene>
    <name evidence="6" type="ORF">NFC81_05595</name>
</gene>
<dbReference type="InterPro" id="IPR027473">
    <property type="entry name" value="L-asparaginase_C"/>
</dbReference>
<evidence type="ECO:0000259" key="5">
    <source>
        <dbReference type="Pfam" id="PF17763"/>
    </source>
</evidence>
<dbReference type="AlphaFoldDB" id="A0AB38YJ05"/>
<name>A0AB38YJ05_9GAMM</name>
<dbReference type="InterPro" id="IPR027474">
    <property type="entry name" value="L-asparaginase_N"/>
</dbReference>
<dbReference type="SMART" id="SM00870">
    <property type="entry name" value="Asparaginase"/>
    <property type="match status" value="1"/>
</dbReference>
<sequence length="325" mass="36096">MKLLLIYTGGTIGMVPSDRGWRPQPGYLESRIRTHLRQEGLTLSFDWLEYMPLIDSSQIETGHWNKLATDIIGHYADYDGFVVLHGTDTMAYTTAALSFMLRGTRKPVIVTGSQVPVWEAHTDGLDNVVLALHNAQRRDLHEVYLAFNNALFHGAHVTKVDTDGFKTFDAPHGIHLAEVTSGDQAQPRFIPSSDEPIEIYHCLPGIPLTGLRALLKTKPRALIMLTYGSGNAPDTPELRDLLTTAHKQGTLLINRSQCYRANVDMDRYEAAAALRETGMIGSGTMTLEALVAKLRVLFTVFDSDIDIAQHLLTPWTQELPSPKAH</sequence>
<dbReference type="SUPFAM" id="SSF53774">
    <property type="entry name" value="Glutaminase/Asparaginase"/>
    <property type="match status" value="1"/>
</dbReference>
<dbReference type="InterPro" id="IPR027475">
    <property type="entry name" value="Asparaginase/glutaminase_AS2"/>
</dbReference>
<reference evidence="6" key="1">
    <citation type="submission" date="2022-07" db="EMBL/GenBank/DDBJ databases">
        <title>Complete genome sequence of Salinispirillum sp. LH10-3-1 capable of multiple carbohydrate inversion isolated from a soda lake.</title>
        <authorList>
            <person name="Liu J."/>
            <person name="Zhai Y."/>
            <person name="Zhang H."/>
            <person name="Yang H."/>
            <person name="Qu J."/>
            <person name="Li J."/>
        </authorList>
    </citation>
    <scope>NUCLEOTIDE SEQUENCE</scope>
    <source>
        <strain evidence="6">LH 10-3-1</strain>
    </source>
</reference>
<dbReference type="EMBL" id="CP101717">
    <property type="protein sequence ID" value="WLD59252.1"/>
    <property type="molecule type" value="Genomic_DNA"/>
</dbReference>
<dbReference type="PROSITE" id="PS00917">
    <property type="entry name" value="ASN_GLN_ASE_2"/>
    <property type="match status" value="1"/>
</dbReference>
<dbReference type="GO" id="GO:0004067">
    <property type="term" value="F:asparaginase activity"/>
    <property type="evidence" value="ECO:0007669"/>
    <property type="project" value="UniProtKB-UniRule"/>
</dbReference>
<evidence type="ECO:0000259" key="4">
    <source>
        <dbReference type="Pfam" id="PF00710"/>
    </source>
</evidence>
<dbReference type="PRINTS" id="PR00139">
    <property type="entry name" value="ASNGLNASE"/>
</dbReference>
<dbReference type="InterPro" id="IPR040919">
    <property type="entry name" value="Asparaginase_C"/>
</dbReference>
<dbReference type="InterPro" id="IPR041725">
    <property type="entry name" value="L-asparaginase_I"/>
</dbReference>
<dbReference type="PIRSF" id="PIRSF001220">
    <property type="entry name" value="L-ASNase_gatD"/>
    <property type="match status" value="1"/>
</dbReference>
<dbReference type="InterPro" id="IPR037152">
    <property type="entry name" value="L-asparaginase_N_sf"/>
</dbReference>
<evidence type="ECO:0000256" key="1">
    <source>
        <dbReference type="PIRSR" id="PIRSR001220-1"/>
    </source>
</evidence>
<accession>A0AB38YJ05</accession>